<evidence type="ECO:0000259" key="3">
    <source>
        <dbReference type="PROSITE" id="PS50894"/>
    </source>
</evidence>
<gene>
    <name evidence="4" type="ORF">BXY39_3243</name>
</gene>
<feature type="domain" description="HPt" evidence="3">
    <location>
        <begin position="18"/>
        <end position="112"/>
    </location>
</feature>
<dbReference type="InterPro" id="IPR008207">
    <property type="entry name" value="Sig_transdc_His_kin_Hpt_dom"/>
</dbReference>
<dbReference type="RefSeq" id="WP_121939877.1">
    <property type="nucleotide sequence ID" value="NZ_REFR01000014.1"/>
</dbReference>
<dbReference type="GO" id="GO:0000160">
    <property type="term" value="P:phosphorelay signal transduction system"/>
    <property type="evidence" value="ECO:0007669"/>
    <property type="project" value="UniProtKB-KW"/>
</dbReference>
<dbReference type="OrthoDB" id="7448591at2"/>
<dbReference type="EMBL" id="REFR01000014">
    <property type="protein sequence ID" value="RMB02890.1"/>
    <property type="molecule type" value="Genomic_DNA"/>
</dbReference>
<accession>A0A3M0C3B7</accession>
<reference evidence="4 5" key="1">
    <citation type="submission" date="2018-10" db="EMBL/GenBank/DDBJ databases">
        <title>Genomic Encyclopedia of Archaeal and Bacterial Type Strains, Phase II (KMG-II): from individual species to whole genera.</title>
        <authorList>
            <person name="Goeker M."/>
        </authorList>
    </citation>
    <scope>NUCLEOTIDE SEQUENCE [LARGE SCALE GENOMIC DNA]</scope>
    <source>
        <strain evidence="4 5">DSM 25217</strain>
    </source>
</reference>
<name>A0A3M0C3B7_9PROT</name>
<comment type="caution">
    <text evidence="4">The sequence shown here is derived from an EMBL/GenBank/DDBJ whole genome shotgun (WGS) entry which is preliminary data.</text>
</comment>
<protein>
    <submittedName>
        <fullName evidence="4">Hpt domain-containing protein</fullName>
    </submittedName>
</protein>
<evidence type="ECO:0000256" key="1">
    <source>
        <dbReference type="ARBA" id="ARBA00023012"/>
    </source>
</evidence>
<dbReference type="PROSITE" id="PS50894">
    <property type="entry name" value="HPT"/>
    <property type="match status" value="1"/>
</dbReference>
<dbReference type="InterPro" id="IPR036641">
    <property type="entry name" value="HPT_dom_sf"/>
</dbReference>
<evidence type="ECO:0000313" key="5">
    <source>
        <dbReference type="Proteomes" id="UP000271227"/>
    </source>
</evidence>
<keyword evidence="5" id="KW-1185">Reference proteome</keyword>
<evidence type="ECO:0000313" key="4">
    <source>
        <dbReference type="EMBL" id="RMB02890.1"/>
    </source>
</evidence>
<organism evidence="4 5">
    <name type="scientific">Eilatimonas milleporae</name>
    <dbReference type="NCBI Taxonomy" id="911205"/>
    <lineage>
        <taxon>Bacteria</taxon>
        <taxon>Pseudomonadati</taxon>
        <taxon>Pseudomonadota</taxon>
        <taxon>Alphaproteobacteria</taxon>
        <taxon>Kordiimonadales</taxon>
        <taxon>Kordiimonadaceae</taxon>
        <taxon>Eilatimonas</taxon>
    </lineage>
</organism>
<keyword evidence="2" id="KW-0597">Phosphoprotein</keyword>
<dbReference type="Pfam" id="PF01627">
    <property type="entry name" value="Hpt"/>
    <property type="match status" value="1"/>
</dbReference>
<dbReference type="SUPFAM" id="SSF47226">
    <property type="entry name" value="Histidine-containing phosphotransfer domain, HPT domain"/>
    <property type="match status" value="1"/>
</dbReference>
<dbReference type="AlphaFoldDB" id="A0A3M0C3B7"/>
<proteinExistence type="predicted"/>
<feature type="modified residue" description="Phosphohistidine" evidence="2">
    <location>
        <position position="57"/>
    </location>
</feature>
<dbReference type="Gene3D" id="1.20.120.160">
    <property type="entry name" value="HPT domain"/>
    <property type="match status" value="1"/>
</dbReference>
<keyword evidence="1" id="KW-0902">Two-component regulatory system</keyword>
<dbReference type="GO" id="GO:0004672">
    <property type="term" value="F:protein kinase activity"/>
    <property type="evidence" value="ECO:0007669"/>
    <property type="project" value="UniProtKB-ARBA"/>
</dbReference>
<dbReference type="InParanoid" id="A0A3M0C3B7"/>
<dbReference type="Proteomes" id="UP000271227">
    <property type="component" value="Unassembled WGS sequence"/>
</dbReference>
<evidence type="ECO:0000256" key="2">
    <source>
        <dbReference type="PROSITE-ProRule" id="PRU00110"/>
    </source>
</evidence>
<sequence length="112" mass="11896">MSHALLDKAVIEMRRGEVGDVLPRLLDALRGEIASRMTTLRPAFEAGDPHTVEVQAHALKSAARSFGAMQLGELCAQMELAAKTGRPALGPDDFDRLEATAADTLKALVGVS</sequence>